<dbReference type="AlphaFoldDB" id="A0A150JNV4"/>
<proteinExistence type="predicted"/>
<gene>
    <name evidence="1" type="ORF">B4099_2591</name>
</gene>
<evidence type="ECO:0000313" key="1">
    <source>
        <dbReference type="EMBL" id="KYC58975.1"/>
    </source>
</evidence>
<name>A0A150JNV4_HEYCO</name>
<evidence type="ECO:0000313" key="2">
    <source>
        <dbReference type="Proteomes" id="UP000075304"/>
    </source>
</evidence>
<organism evidence="1 2">
    <name type="scientific">Heyndrickxia coagulans</name>
    <name type="common">Weizmannia coagulans</name>
    <dbReference type="NCBI Taxonomy" id="1398"/>
    <lineage>
        <taxon>Bacteria</taxon>
        <taxon>Bacillati</taxon>
        <taxon>Bacillota</taxon>
        <taxon>Bacilli</taxon>
        <taxon>Bacillales</taxon>
        <taxon>Bacillaceae</taxon>
        <taxon>Heyndrickxia</taxon>
    </lineage>
</organism>
<sequence length="40" mass="4625">MTNKFTLWSSTIKMVMKSTPYVKKSISRKLLNFHYTGKAG</sequence>
<dbReference type="Proteomes" id="UP000075304">
    <property type="component" value="Unassembled WGS sequence"/>
</dbReference>
<accession>A0A150JNV4</accession>
<dbReference type="EMBL" id="LQYI01000195">
    <property type="protein sequence ID" value="KYC58975.1"/>
    <property type="molecule type" value="Genomic_DNA"/>
</dbReference>
<reference evidence="1 2" key="1">
    <citation type="submission" date="2016-01" db="EMBL/GenBank/DDBJ databases">
        <title>Genome Sequences of Twelve Sporeforming Bacillus Species Isolated from Foods.</title>
        <authorList>
            <person name="Berendsen E.M."/>
            <person name="Wells-Bennik M.H."/>
            <person name="Krawcyk A.O."/>
            <person name="De Jong A."/>
            <person name="Holsappel S."/>
            <person name="Eijlander R.T."/>
            <person name="Kuipers O.P."/>
        </authorList>
    </citation>
    <scope>NUCLEOTIDE SEQUENCE [LARGE SCALE GENOMIC DNA]</scope>
    <source>
        <strain evidence="1 2">B4099</strain>
    </source>
</reference>
<comment type="caution">
    <text evidence="1">The sequence shown here is derived from an EMBL/GenBank/DDBJ whole genome shotgun (WGS) entry which is preliminary data.</text>
</comment>
<protein>
    <submittedName>
        <fullName evidence="1">Uncharacterized protein</fullName>
    </submittedName>
</protein>